<dbReference type="OrthoDB" id="10060618at2759"/>
<feature type="domain" description="Mutator-like transposase" evidence="1">
    <location>
        <begin position="13"/>
        <end position="165"/>
    </location>
</feature>
<organism evidence="2 3">
    <name type="scientific">Ladona fulva</name>
    <name type="common">Scarce chaser dragonfly</name>
    <name type="synonym">Libellula fulva</name>
    <dbReference type="NCBI Taxonomy" id="123851"/>
    <lineage>
        <taxon>Eukaryota</taxon>
        <taxon>Metazoa</taxon>
        <taxon>Ecdysozoa</taxon>
        <taxon>Arthropoda</taxon>
        <taxon>Hexapoda</taxon>
        <taxon>Insecta</taxon>
        <taxon>Pterygota</taxon>
        <taxon>Palaeoptera</taxon>
        <taxon>Odonata</taxon>
        <taxon>Epiprocta</taxon>
        <taxon>Anisoptera</taxon>
        <taxon>Libelluloidea</taxon>
        <taxon>Libellulidae</taxon>
        <taxon>Ladona</taxon>
    </lineage>
</organism>
<evidence type="ECO:0000313" key="3">
    <source>
        <dbReference type="Proteomes" id="UP000792457"/>
    </source>
</evidence>
<dbReference type="EMBL" id="KZ308456">
    <property type="protein sequence ID" value="KAG8229965.1"/>
    <property type="molecule type" value="Genomic_DNA"/>
</dbReference>
<evidence type="ECO:0000259" key="1">
    <source>
        <dbReference type="Pfam" id="PF20700"/>
    </source>
</evidence>
<gene>
    <name evidence="2" type="ORF">J437_LFUL008538</name>
</gene>
<accession>A0A8K0KA35</accession>
<comment type="caution">
    <text evidence="2">The sequence shown here is derived from an EMBL/GenBank/DDBJ whole genome shotgun (WGS) entry which is preliminary data.</text>
</comment>
<dbReference type="AlphaFoldDB" id="A0A8K0KA35"/>
<reference evidence="2" key="1">
    <citation type="submission" date="2013-04" db="EMBL/GenBank/DDBJ databases">
        <authorList>
            <person name="Qu J."/>
            <person name="Murali S.C."/>
            <person name="Bandaranaike D."/>
            <person name="Bellair M."/>
            <person name="Blankenburg K."/>
            <person name="Chao H."/>
            <person name="Dinh H."/>
            <person name="Doddapaneni H."/>
            <person name="Downs B."/>
            <person name="Dugan-Rocha S."/>
            <person name="Elkadiri S."/>
            <person name="Gnanaolivu R.D."/>
            <person name="Hernandez B."/>
            <person name="Javaid M."/>
            <person name="Jayaseelan J.C."/>
            <person name="Lee S."/>
            <person name="Li M."/>
            <person name="Ming W."/>
            <person name="Munidasa M."/>
            <person name="Muniz J."/>
            <person name="Nguyen L."/>
            <person name="Ongeri F."/>
            <person name="Osuji N."/>
            <person name="Pu L.-L."/>
            <person name="Puazo M."/>
            <person name="Qu C."/>
            <person name="Quiroz J."/>
            <person name="Raj R."/>
            <person name="Weissenberger G."/>
            <person name="Xin Y."/>
            <person name="Zou X."/>
            <person name="Han Y."/>
            <person name="Richards S."/>
            <person name="Worley K."/>
            <person name="Muzny D."/>
            <person name="Gibbs R."/>
        </authorList>
    </citation>
    <scope>NUCLEOTIDE SEQUENCE</scope>
    <source>
        <strain evidence="2">Sampled in the wild</strain>
    </source>
</reference>
<proteinExistence type="predicted"/>
<name>A0A8K0KA35_LADFU</name>
<reference evidence="2" key="2">
    <citation type="submission" date="2017-10" db="EMBL/GenBank/DDBJ databases">
        <title>Ladona fulva Genome sequencing and assembly.</title>
        <authorList>
            <person name="Murali S."/>
            <person name="Richards S."/>
            <person name="Bandaranaike D."/>
            <person name="Bellair M."/>
            <person name="Blankenburg K."/>
            <person name="Chao H."/>
            <person name="Dinh H."/>
            <person name="Doddapaneni H."/>
            <person name="Dugan-Rocha S."/>
            <person name="Elkadiri S."/>
            <person name="Gnanaolivu R."/>
            <person name="Hernandez B."/>
            <person name="Skinner E."/>
            <person name="Javaid M."/>
            <person name="Lee S."/>
            <person name="Li M."/>
            <person name="Ming W."/>
            <person name="Munidasa M."/>
            <person name="Muniz J."/>
            <person name="Nguyen L."/>
            <person name="Hughes D."/>
            <person name="Osuji N."/>
            <person name="Pu L.-L."/>
            <person name="Puazo M."/>
            <person name="Qu C."/>
            <person name="Quiroz J."/>
            <person name="Raj R."/>
            <person name="Weissenberger G."/>
            <person name="Xin Y."/>
            <person name="Zou X."/>
            <person name="Han Y."/>
            <person name="Worley K."/>
            <person name="Muzny D."/>
            <person name="Gibbs R."/>
        </authorList>
    </citation>
    <scope>NUCLEOTIDE SEQUENCE</scope>
    <source>
        <strain evidence="2">Sampled in the wild</strain>
    </source>
</reference>
<sequence length="260" mass="29380">MNSEEYLEWFDTHKDNCSANHQGSSGKMEVDAIREIFERSVPSYGVKYLNYIGDGDSRTYKGVVDASLYGSSVEISKKECVEQVQKRMGTWLHACKKKIKGLGGRGKLTGKLIDELTVYYDLTIRRNSDFVEKIKDAIWATIFHKSSTDEEPKHDKCPPGQESWCSWQRAKATDSLKNYNHRTPLHSDVVGAIRPIYESLTEKKLLQRCFGGFTQNSNESLIWRIAPEGHHSGAAIFKIAANIAACTFNEGAKTLMMIMK</sequence>
<protein>
    <recommendedName>
        <fullName evidence="1">Mutator-like transposase domain-containing protein</fullName>
    </recommendedName>
</protein>
<evidence type="ECO:0000313" key="2">
    <source>
        <dbReference type="EMBL" id="KAG8229965.1"/>
    </source>
</evidence>
<dbReference type="Pfam" id="PF20700">
    <property type="entry name" value="Mutator"/>
    <property type="match status" value="1"/>
</dbReference>
<keyword evidence="3" id="KW-1185">Reference proteome</keyword>
<dbReference type="Proteomes" id="UP000792457">
    <property type="component" value="Unassembled WGS sequence"/>
</dbReference>
<dbReference type="InterPro" id="IPR049012">
    <property type="entry name" value="Mutator_transp_dom"/>
</dbReference>